<proteinExistence type="predicted"/>
<accession>A0A9P4TZ73</accession>
<feature type="coiled-coil region" evidence="1">
    <location>
        <begin position="120"/>
        <end position="203"/>
    </location>
</feature>
<protein>
    <submittedName>
        <fullName evidence="3">Uncharacterized protein</fullName>
    </submittedName>
</protein>
<evidence type="ECO:0000313" key="4">
    <source>
        <dbReference type="Proteomes" id="UP000800235"/>
    </source>
</evidence>
<evidence type="ECO:0000256" key="1">
    <source>
        <dbReference type="SAM" id="Coils"/>
    </source>
</evidence>
<keyword evidence="1" id="KW-0175">Coiled coil</keyword>
<feature type="region of interest" description="Disordered" evidence="2">
    <location>
        <begin position="89"/>
        <end position="118"/>
    </location>
</feature>
<dbReference type="EMBL" id="MU007027">
    <property type="protein sequence ID" value="KAF2432184.1"/>
    <property type="molecule type" value="Genomic_DNA"/>
</dbReference>
<evidence type="ECO:0000256" key="2">
    <source>
        <dbReference type="SAM" id="MobiDB-lite"/>
    </source>
</evidence>
<comment type="caution">
    <text evidence="3">The sequence shown here is derived from an EMBL/GenBank/DDBJ whole genome shotgun (WGS) entry which is preliminary data.</text>
</comment>
<feature type="region of interest" description="Disordered" evidence="2">
    <location>
        <begin position="1"/>
        <end position="77"/>
    </location>
</feature>
<sequence>MEAMPPKEALKHLLKKVSTPSYLSSSNVSKKRDPSPMEGLAEPEDTMTTPLLATSPPPVTPPGQVSPSSSIAEEEDPFYLETELTLAIRAAVADSKQDGNTTPPQPSRPPPPPLSDSEQVQLLNTKCQNLNAKNARLAKKELFAKMERQNLKGVVSNVMKHNEWLVSEIDELERKNKESEMEKKIMVEMIARLELRVEALEGQKME</sequence>
<name>A0A9P4TZ73_9PEZI</name>
<feature type="compositionally biased region" description="Pro residues" evidence="2">
    <location>
        <begin position="103"/>
        <end position="114"/>
    </location>
</feature>
<evidence type="ECO:0000313" key="3">
    <source>
        <dbReference type="EMBL" id="KAF2432184.1"/>
    </source>
</evidence>
<dbReference type="Proteomes" id="UP000800235">
    <property type="component" value="Unassembled WGS sequence"/>
</dbReference>
<dbReference type="AlphaFoldDB" id="A0A9P4TZ73"/>
<gene>
    <name evidence="3" type="ORF">EJ08DRAFT_695637</name>
</gene>
<feature type="compositionally biased region" description="Polar residues" evidence="2">
    <location>
        <begin position="18"/>
        <end position="28"/>
    </location>
</feature>
<organism evidence="3 4">
    <name type="scientific">Tothia fuscella</name>
    <dbReference type="NCBI Taxonomy" id="1048955"/>
    <lineage>
        <taxon>Eukaryota</taxon>
        <taxon>Fungi</taxon>
        <taxon>Dikarya</taxon>
        <taxon>Ascomycota</taxon>
        <taxon>Pezizomycotina</taxon>
        <taxon>Dothideomycetes</taxon>
        <taxon>Pleosporomycetidae</taxon>
        <taxon>Venturiales</taxon>
        <taxon>Cylindrosympodiaceae</taxon>
        <taxon>Tothia</taxon>
    </lineage>
</organism>
<reference evidence="3" key="1">
    <citation type="journal article" date="2020" name="Stud. Mycol.">
        <title>101 Dothideomycetes genomes: a test case for predicting lifestyles and emergence of pathogens.</title>
        <authorList>
            <person name="Haridas S."/>
            <person name="Albert R."/>
            <person name="Binder M."/>
            <person name="Bloem J."/>
            <person name="Labutti K."/>
            <person name="Salamov A."/>
            <person name="Andreopoulos B."/>
            <person name="Baker S."/>
            <person name="Barry K."/>
            <person name="Bills G."/>
            <person name="Bluhm B."/>
            <person name="Cannon C."/>
            <person name="Castanera R."/>
            <person name="Culley D."/>
            <person name="Daum C."/>
            <person name="Ezra D."/>
            <person name="Gonzalez J."/>
            <person name="Henrissat B."/>
            <person name="Kuo A."/>
            <person name="Liang C."/>
            <person name="Lipzen A."/>
            <person name="Lutzoni F."/>
            <person name="Magnuson J."/>
            <person name="Mondo S."/>
            <person name="Nolan M."/>
            <person name="Ohm R."/>
            <person name="Pangilinan J."/>
            <person name="Park H.-J."/>
            <person name="Ramirez L."/>
            <person name="Alfaro M."/>
            <person name="Sun H."/>
            <person name="Tritt A."/>
            <person name="Yoshinaga Y."/>
            <person name="Zwiers L.-H."/>
            <person name="Turgeon B."/>
            <person name="Goodwin S."/>
            <person name="Spatafora J."/>
            <person name="Crous P."/>
            <person name="Grigoriev I."/>
        </authorList>
    </citation>
    <scope>NUCLEOTIDE SEQUENCE</scope>
    <source>
        <strain evidence="3">CBS 130266</strain>
    </source>
</reference>
<keyword evidence="4" id="KW-1185">Reference proteome</keyword>